<feature type="compositionally biased region" description="Basic and acidic residues" evidence="1">
    <location>
        <begin position="25"/>
        <end position="35"/>
    </location>
</feature>
<accession>A0A2R5FQS5</accession>
<sequence length="35" mass="3632">MEYFKLGVGSGEWGDKGAGEAGEAGETRGQRDKGT</sequence>
<reference evidence="2 3" key="1">
    <citation type="submission" date="2017-06" db="EMBL/GenBank/DDBJ databases">
        <title>Genome sequencing of cyanobaciteial culture collection at National Institute for Environmental Studies (NIES).</title>
        <authorList>
            <person name="Hirose Y."/>
            <person name="Shimura Y."/>
            <person name="Fujisawa T."/>
            <person name="Nakamura Y."/>
            <person name="Kawachi M."/>
        </authorList>
    </citation>
    <scope>NUCLEOTIDE SEQUENCE [LARGE SCALE GENOMIC DNA]</scope>
    <source>
        <strain evidence="2 3">NIES-4072</strain>
    </source>
</reference>
<name>A0A2R5FQS5_NOSCO</name>
<evidence type="ECO:0000256" key="1">
    <source>
        <dbReference type="SAM" id="MobiDB-lite"/>
    </source>
</evidence>
<dbReference type="AlphaFoldDB" id="A0A2R5FQS5"/>
<keyword evidence="3" id="KW-1185">Reference proteome</keyword>
<organism evidence="2 3">
    <name type="scientific">Nostoc commune NIES-4072</name>
    <dbReference type="NCBI Taxonomy" id="2005467"/>
    <lineage>
        <taxon>Bacteria</taxon>
        <taxon>Bacillati</taxon>
        <taxon>Cyanobacteriota</taxon>
        <taxon>Cyanophyceae</taxon>
        <taxon>Nostocales</taxon>
        <taxon>Nostocaceae</taxon>
        <taxon>Nostoc</taxon>
    </lineage>
</organism>
<comment type="caution">
    <text evidence="2">The sequence shown here is derived from an EMBL/GenBank/DDBJ whole genome shotgun (WGS) entry which is preliminary data.</text>
</comment>
<dbReference type="EMBL" id="BDUD01000001">
    <property type="protein sequence ID" value="GBG20379.1"/>
    <property type="molecule type" value="Genomic_DNA"/>
</dbReference>
<evidence type="ECO:0000313" key="3">
    <source>
        <dbReference type="Proteomes" id="UP000245124"/>
    </source>
</evidence>
<protein>
    <submittedName>
        <fullName evidence="2">Uncharacterized protein</fullName>
    </submittedName>
</protein>
<evidence type="ECO:0000313" key="2">
    <source>
        <dbReference type="EMBL" id="GBG20379.1"/>
    </source>
</evidence>
<dbReference type="Proteomes" id="UP000245124">
    <property type="component" value="Unassembled WGS sequence"/>
</dbReference>
<feature type="region of interest" description="Disordered" evidence="1">
    <location>
        <begin position="1"/>
        <end position="35"/>
    </location>
</feature>
<proteinExistence type="predicted"/>
<gene>
    <name evidence="2" type="ORF">NIES4072_40560</name>
</gene>